<dbReference type="InterPro" id="IPR003660">
    <property type="entry name" value="HAMP_dom"/>
</dbReference>
<keyword evidence="9" id="KW-0812">Transmembrane</keyword>
<evidence type="ECO:0000313" key="13">
    <source>
        <dbReference type="EMBL" id="MBO1074893.1"/>
    </source>
</evidence>
<dbReference type="PANTHER" id="PTHR43065">
    <property type="entry name" value="SENSOR HISTIDINE KINASE"/>
    <property type="match status" value="1"/>
</dbReference>
<name>A0ABS3KBN8_9PROT</name>
<dbReference type="RefSeq" id="WP_207446744.1">
    <property type="nucleotide sequence ID" value="NZ_CP061091.1"/>
</dbReference>
<feature type="transmembrane region" description="Helical" evidence="9">
    <location>
        <begin position="28"/>
        <end position="48"/>
    </location>
</feature>
<dbReference type="InterPro" id="IPR003594">
    <property type="entry name" value="HATPase_dom"/>
</dbReference>
<dbReference type="Gene3D" id="1.10.287.130">
    <property type="match status" value="1"/>
</dbReference>
<feature type="modified residue" description="4-aspartylphosphate" evidence="7">
    <location>
        <position position="904"/>
    </location>
</feature>
<evidence type="ECO:0000259" key="10">
    <source>
        <dbReference type="PROSITE" id="PS50109"/>
    </source>
</evidence>
<evidence type="ECO:0000256" key="1">
    <source>
        <dbReference type="ARBA" id="ARBA00000085"/>
    </source>
</evidence>
<dbReference type="SMART" id="SM00448">
    <property type="entry name" value="REC"/>
    <property type="match status" value="1"/>
</dbReference>
<dbReference type="CDD" id="cd00082">
    <property type="entry name" value="HisKA"/>
    <property type="match status" value="1"/>
</dbReference>
<dbReference type="Pfam" id="PF13185">
    <property type="entry name" value="GAF_2"/>
    <property type="match status" value="1"/>
</dbReference>
<dbReference type="PRINTS" id="PR00344">
    <property type="entry name" value="BCTRLSENSOR"/>
</dbReference>
<keyword evidence="14" id="KW-1185">Reference proteome</keyword>
<dbReference type="EC" id="2.7.13.3" evidence="3"/>
<dbReference type="PROSITE" id="PS50885">
    <property type="entry name" value="HAMP"/>
    <property type="match status" value="1"/>
</dbReference>
<feature type="domain" description="HAMP" evidence="12">
    <location>
        <begin position="316"/>
        <end position="367"/>
    </location>
</feature>
<feature type="transmembrane region" description="Helical" evidence="9">
    <location>
        <begin position="293"/>
        <end position="314"/>
    </location>
</feature>
<dbReference type="CDD" id="cd00156">
    <property type="entry name" value="REC"/>
    <property type="match status" value="1"/>
</dbReference>
<dbReference type="Proteomes" id="UP001518990">
    <property type="component" value="Unassembled WGS sequence"/>
</dbReference>
<dbReference type="InterPro" id="IPR005467">
    <property type="entry name" value="His_kinase_dom"/>
</dbReference>
<evidence type="ECO:0000256" key="6">
    <source>
        <dbReference type="ARBA" id="ARBA00022777"/>
    </source>
</evidence>
<dbReference type="SMART" id="SM00387">
    <property type="entry name" value="HATPase_c"/>
    <property type="match status" value="1"/>
</dbReference>
<dbReference type="Pfam" id="PF00072">
    <property type="entry name" value="Response_reg"/>
    <property type="match status" value="1"/>
</dbReference>
<feature type="coiled-coil region" evidence="8">
    <location>
        <begin position="555"/>
        <end position="589"/>
    </location>
</feature>
<evidence type="ECO:0000256" key="7">
    <source>
        <dbReference type="PROSITE-ProRule" id="PRU00169"/>
    </source>
</evidence>
<evidence type="ECO:0000256" key="2">
    <source>
        <dbReference type="ARBA" id="ARBA00004370"/>
    </source>
</evidence>
<keyword evidence="6" id="KW-0418">Kinase</keyword>
<keyword evidence="9" id="KW-0472">Membrane</keyword>
<evidence type="ECO:0000256" key="8">
    <source>
        <dbReference type="SAM" id="Coils"/>
    </source>
</evidence>
<evidence type="ECO:0000256" key="9">
    <source>
        <dbReference type="SAM" id="Phobius"/>
    </source>
</evidence>
<organism evidence="13 14">
    <name type="scientific">Roseomonas marmotae</name>
    <dbReference type="NCBI Taxonomy" id="2768161"/>
    <lineage>
        <taxon>Bacteria</taxon>
        <taxon>Pseudomonadati</taxon>
        <taxon>Pseudomonadota</taxon>
        <taxon>Alphaproteobacteria</taxon>
        <taxon>Acetobacterales</taxon>
        <taxon>Roseomonadaceae</taxon>
        <taxon>Roseomonas</taxon>
    </lineage>
</organism>
<dbReference type="InterPro" id="IPR036097">
    <property type="entry name" value="HisK_dim/P_sf"/>
</dbReference>
<dbReference type="SUPFAM" id="SSF47384">
    <property type="entry name" value="Homodimeric domain of signal transducing histidine kinase"/>
    <property type="match status" value="1"/>
</dbReference>
<evidence type="ECO:0000256" key="5">
    <source>
        <dbReference type="ARBA" id="ARBA00022679"/>
    </source>
</evidence>
<dbReference type="SUPFAM" id="SSF52172">
    <property type="entry name" value="CheY-like"/>
    <property type="match status" value="1"/>
</dbReference>
<dbReference type="PROSITE" id="PS50109">
    <property type="entry name" value="HIS_KIN"/>
    <property type="match status" value="1"/>
</dbReference>
<keyword evidence="8" id="KW-0175">Coiled coil</keyword>
<reference evidence="13 14" key="1">
    <citation type="submission" date="2020-09" db="EMBL/GenBank/DDBJ databases">
        <title>Roseomonas.</title>
        <authorList>
            <person name="Zhu W."/>
        </authorList>
    </citation>
    <scope>NUCLEOTIDE SEQUENCE [LARGE SCALE GENOMIC DNA]</scope>
    <source>
        <strain evidence="13 14">1311</strain>
    </source>
</reference>
<dbReference type="SMART" id="SM00065">
    <property type="entry name" value="GAF"/>
    <property type="match status" value="1"/>
</dbReference>
<feature type="domain" description="Histidine kinase" evidence="10">
    <location>
        <begin position="605"/>
        <end position="827"/>
    </location>
</feature>
<evidence type="ECO:0000256" key="4">
    <source>
        <dbReference type="ARBA" id="ARBA00022553"/>
    </source>
</evidence>
<comment type="caution">
    <text evidence="13">The sequence shown here is derived from an EMBL/GenBank/DDBJ whole genome shotgun (WGS) entry which is preliminary data.</text>
</comment>
<dbReference type="InterPro" id="IPR004358">
    <property type="entry name" value="Sig_transdc_His_kin-like_C"/>
</dbReference>
<feature type="domain" description="Response regulatory" evidence="11">
    <location>
        <begin position="855"/>
        <end position="972"/>
    </location>
</feature>
<evidence type="ECO:0000259" key="12">
    <source>
        <dbReference type="PROSITE" id="PS50885"/>
    </source>
</evidence>
<dbReference type="Gene3D" id="3.30.565.10">
    <property type="entry name" value="Histidine kinase-like ATPase, C-terminal domain"/>
    <property type="match status" value="1"/>
</dbReference>
<dbReference type="InterPro" id="IPR011006">
    <property type="entry name" value="CheY-like_superfamily"/>
</dbReference>
<comment type="catalytic activity">
    <reaction evidence="1">
        <text>ATP + protein L-histidine = ADP + protein N-phospho-L-histidine.</text>
        <dbReference type="EC" id="2.7.13.3"/>
    </reaction>
</comment>
<dbReference type="InterPro" id="IPR029016">
    <property type="entry name" value="GAF-like_dom_sf"/>
</dbReference>
<sequence length="978" mass="103909">MHASSPSASLSGSPAERRRPGLSLAQRLLIFAAALLLPTLLLSGILLWRFAESEQLRLENEVRGSAAYLAETLDRKLEGQFLALRALSLSPYLRSGDLRGFHAQAAELGRAEGFYVLLRDASGNPVIDTSRPWGILQPTHAQLTETDRRALAAGRPAVSDLRVSQDGKASTFNIVMPVRLPDADPPFLLSLVLPAETAQWVLKAEPLPEGWTSSYVGGDGRIIARSDRSVQFRGSLATEDLRRNAVGESGVWTGTTAMGEPVVAAYRRSQLSGWRAAVGVPVAVMREPLRNSLLALGLLSASALLVSALLAFWVGRSISGGIHQLANAARRIGQAGEVSPPASGIREVDSVSEAIGAAAHDLRERALGRDRAEEALREESRSLETLNRIGSLLAAELDLDRLIQAVTDAATELSGARMGAFFYSGPDPQAGSSTHYALSGSEQDLFSRFPLSRFTALFAPTFRGDGILRIADLTQHPRYRWGRGDGGPEGQPPLRSYLAVPVVSRSGEVIGGLFFGHPEPGVFTARSERLVAGVAAQAAIAVDNARLFREASRATEALERRVAERTQELEDANARLRAEVVAREEAQSRLSQAQKMEALGQLAGGIAHDFNNVLQAITSGLALISQRAEDAARVRKLAGMATEAAERGASITRRLLTFARRGELRVEPVDAAALLDDLAAVFKHTLGPGIEVRIEASPELPPLLVDRGQLEAVLVNLATNARDAMAGGGRLQLSASAEEVTEDAPGPVELAPGTYLRLSVRDTGGGMDAAVLARATEPFFTTKPLGKGTGLGLAMAKGFAEQSGGGFGIESWPGEGTCVTLWLPRGRMEEMRASRPLPHSQALQVRPGEGGGMPAVLVVDDEPAVRAAIAADLAARGWHVTEAADALAALERIGAAPLDLLVTDLAMPGMNGLALLAEARRRRPGLPAMLVTGYMDEDSSGALQEAEQGGPFMLLRKPIPADELATHAAALLREKVRA</sequence>
<dbReference type="Gene3D" id="3.40.50.2300">
    <property type="match status" value="1"/>
</dbReference>
<comment type="subcellular location">
    <subcellularLocation>
        <location evidence="2">Membrane</location>
    </subcellularLocation>
</comment>
<protein>
    <recommendedName>
        <fullName evidence="3">histidine kinase</fullName>
        <ecNumber evidence="3">2.7.13.3</ecNumber>
    </recommendedName>
</protein>
<dbReference type="InterPro" id="IPR001789">
    <property type="entry name" value="Sig_transdc_resp-reg_receiver"/>
</dbReference>
<keyword evidence="5" id="KW-0808">Transferase</keyword>
<dbReference type="SUPFAM" id="SSF55874">
    <property type="entry name" value="ATPase domain of HSP90 chaperone/DNA topoisomerase II/histidine kinase"/>
    <property type="match status" value="1"/>
</dbReference>
<dbReference type="EMBL" id="JACTNF010000008">
    <property type="protein sequence ID" value="MBO1074893.1"/>
    <property type="molecule type" value="Genomic_DNA"/>
</dbReference>
<keyword evidence="4 7" id="KW-0597">Phosphoprotein</keyword>
<dbReference type="PANTHER" id="PTHR43065:SF42">
    <property type="entry name" value="TWO-COMPONENT SENSOR PPRA"/>
    <property type="match status" value="1"/>
</dbReference>
<dbReference type="SMART" id="SM00388">
    <property type="entry name" value="HisKA"/>
    <property type="match status" value="1"/>
</dbReference>
<proteinExistence type="predicted"/>
<evidence type="ECO:0000256" key="3">
    <source>
        <dbReference type="ARBA" id="ARBA00012438"/>
    </source>
</evidence>
<dbReference type="InterPro" id="IPR003018">
    <property type="entry name" value="GAF"/>
</dbReference>
<gene>
    <name evidence="13" type="ORF">IAI60_09765</name>
</gene>
<dbReference type="CDD" id="cd18774">
    <property type="entry name" value="PDC2_HK_sensor"/>
    <property type="match status" value="1"/>
</dbReference>
<dbReference type="SUPFAM" id="SSF55781">
    <property type="entry name" value="GAF domain-like"/>
    <property type="match status" value="1"/>
</dbReference>
<dbReference type="Gene3D" id="3.30.450.40">
    <property type="match status" value="1"/>
</dbReference>
<accession>A0ABS3KBN8</accession>
<evidence type="ECO:0000313" key="14">
    <source>
        <dbReference type="Proteomes" id="UP001518990"/>
    </source>
</evidence>
<keyword evidence="9" id="KW-1133">Transmembrane helix</keyword>
<dbReference type="InterPro" id="IPR036890">
    <property type="entry name" value="HATPase_C_sf"/>
</dbReference>
<evidence type="ECO:0000259" key="11">
    <source>
        <dbReference type="PROSITE" id="PS50110"/>
    </source>
</evidence>
<dbReference type="Pfam" id="PF02518">
    <property type="entry name" value="HATPase_c"/>
    <property type="match status" value="1"/>
</dbReference>
<dbReference type="InterPro" id="IPR003661">
    <property type="entry name" value="HisK_dim/P_dom"/>
</dbReference>
<dbReference type="PROSITE" id="PS50110">
    <property type="entry name" value="RESPONSE_REGULATORY"/>
    <property type="match status" value="1"/>
</dbReference>